<organism evidence="1 2">
    <name type="scientific">Paralvinella palmiformis</name>
    <dbReference type="NCBI Taxonomy" id="53620"/>
    <lineage>
        <taxon>Eukaryota</taxon>
        <taxon>Metazoa</taxon>
        <taxon>Spiralia</taxon>
        <taxon>Lophotrochozoa</taxon>
        <taxon>Annelida</taxon>
        <taxon>Polychaeta</taxon>
        <taxon>Sedentaria</taxon>
        <taxon>Canalipalpata</taxon>
        <taxon>Terebellida</taxon>
        <taxon>Terebelliformia</taxon>
        <taxon>Alvinellidae</taxon>
        <taxon>Paralvinella</taxon>
    </lineage>
</organism>
<gene>
    <name evidence="1" type="ORF">LSH36_5g15032</name>
</gene>
<accession>A0AAD9NIQ1</accession>
<dbReference type="EMBL" id="JAODUP010000005">
    <property type="protein sequence ID" value="KAK2170003.1"/>
    <property type="molecule type" value="Genomic_DNA"/>
</dbReference>
<proteinExistence type="predicted"/>
<dbReference type="AlphaFoldDB" id="A0AAD9NIQ1"/>
<protein>
    <submittedName>
        <fullName evidence="1">Uncharacterized protein</fullName>
    </submittedName>
</protein>
<name>A0AAD9NIQ1_9ANNE</name>
<sequence length="60" mass="6952">MMKTVSLHYLQDEVAEDYILRKYTKTKVFAARITTLLTTSTKLSTHKILLSTYITTISIR</sequence>
<evidence type="ECO:0000313" key="2">
    <source>
        <dbReference type="Proteomes" id="UP001208570"/>
    </source>
</evidence>
<keyword evidence="2" id="KW-1185">Reference proteome</keyword>
<evidence type="ECO:0000313" key="1">
    <source>
        <dbReference type="EMBL" id="KAK2170003.1"/>
    </source>
</evidence>
<reference evidence="1" key="1">
    <citation type="journal article" date="2023" name="Mol. Biol. Evol.">
        <title>Third-Generation Sequencing Reveals the Adaptive Role of the Epigenome in Three Deep-Sea Polychaetes.</title>
        <authorList>
            <person name="Perez M."/>
            <person name="Aroh O."/>
            <person name="Sun Y."/>
            <person name="Lan Y."/>
            <person name="Juniper S.K."/>
            <person name="Young C.R."/>
            <person name="Angers B."/>
            <person name="Qian P.Y."/>
        </authorList>
    </citation>
    <scope>NUCLEOTIDE SEQUENCE</scope>
    <source>
        <strain evidence="1">P08H-3</strain>
    </source>
</reference>
<dbReference type="Proteomes" id="UP001208570">
    <property type="component" value="Unassembled WGS sequence"/>
</dbReference>
<comment type="caution">
    <text evidence="1">The sequence shown here is derived from an EMBL/GenBank/DDBJ whole genome shotgun (WGS) entry which is preliminary data.</text>
</comment>